<keyword evidence="2" id="KW-0238">DNA-binding</keyword>
<dbReference type="PROSITE" id="PS51253">
    <property type="entry name" value="HTH_CENPB"/>
    <property type="match status" value="1"/>
</dbReference>
<evidence type="ECO:0000256" key="3">
    <source>
        <dbReference type="ARBA" id="ARBA00023242"/>
    </source>
</evidence>
<evidence type="ECO:0000256" key="1">
    <source>
        <dbReference type="ARBA" id="ARBA00004123"/>
    </source>
</evidence>
<dbReference type="GO" id="GO:0005634">
    <property type="term" value="C:nucleus"/>
    <property type="evidence" value="ECO:0000318"/>
    <property type="project" value="GO_Central"/>
</dbReference>
<dbReference type="Pfam" id="PF03184">
    <property type="entry name" value="DDE_1"/>
    <property type="match status" value="1"/>
</dbReference>
<feature type="domain" description="HTH CENPB-type" evidence="5">
    <location>
        <begin position="65"/>
        <end position="142"/>
    </location>
</feature>
<evidence type="ECO:0000313" key="7">
    <source>
        <dbReference type="Proteomes" id="UP000007110"/>
    </source>
</evidence>
<dbReference type="InParanoid" id="A0A7M7NPQ0"/>
<evidence type="ECO:0000256" key="4">
    <source>
        <dbReference type="SAM" id="MobiDB-lite"/>
    </source>
</evidence>
<dbReference type="Gene3D" id="1.10.10.60">
    <property type="entry name" value="Homeodomain-like"/>
    <property type="match status" value="1"/>
</dbReference>
<dbReference type="GO" id="GO:0003677">
    <property type="term" value="F:DNA binding"/>
    <property type="evidence" value="ECO:0000318"/>
    <property type="project" value="GO_Central"/>
</dbReference>
<evidence type="ECO:0000313" key="6">
    <source>
        <dbReference type="EnsemblMetazoa" id="XP_030839669"/>
    </source>
</evidence>
<dbReference type="OMA" id="FRATEIF"/>
<dbReference type="InterPro" id="IPR050863">
    <property type="entry name" value="CenT-Element_Derived"/>
</dbReference>
<dbReference type="PANTHER" id="PTHR19303:SF74">
    <property type="entry name" value="POGO TRANSPOSABLE ELEMENT WITH KRAB DOMAIN"/>
    <property type="match status" value="1"/>
</dbReference>
<dbReference type="InterPro" id="IPR036397">
    <property type="entry name" value="RNaseH_sf"/>
</dbReference>
<dbReference type="Proteomes" id="UP000007110">
    <property type="component" value="Unassembled WGS sequence"/>
</dbReference>
<accession>A0A7M7NPQ0</accession>
<dbReference type="InterPro" id="IPR004875">
    <property type="entry name" value="DDE_SF_endonuclease_dom"/>
</dbReference>
<reference evidence="7" key="1">
    <citation type="submission" date="2015-02" db="EMBL/GenBank/DDBJ databases">
        <title>Genome sequencing for Strongylocentrotus purpuratus.</title>
        <authorList>
            <person name="Murali S."/>
            <person name="Liu Y."/>
            <person name="Vee V."/>
            <person name="English A."/>
            <person name="Wang M."/>
            <person name="Skinner E."/>
            <person name="Han Y."/>
            <person name="Muzny D.M."/>
            <person name="Worley K.C."/>
            <person name="Gibbs R.A."/>
        </authorList>
    </citation>
    <scope>NUCLEOTIDE SEQUENCE</scope>
</reference>
<organism evidence="6 7">
    <name type="scientific">Strongylocentrotus purpuratus</name>
    <name type="common">Purple sea urchin</name>
    <dbReference type="NCBI Taxonomy" id="7668"/>
    <lineage>
        <taxon>Eukaryota</taxon>
        <taxon>Metazoa</taxon>
        <taxon>Echinodermata</taxon>
        <taxon>Eleutherozoa</taxon>
        <taxon>Echinozoa</taxon>
        <taxon>Echinoidea</taxon>
        <taxon>Euechinoidea</taxon>
        <taxon>Echinacea</taxon>
        <taxon>Camarodonta</taxon>
        <taxon>Echinidea</taxon>
        <taxon>Strongylocentrotidae</taxon>
        <taxon>Strongylocentrotus</taxon>
    </lineage>
</organism>
<dbReference type="KEGG" id="spu:762421"/>
<dbReference type="GeneID" id="762421"/>
<dbReference type="AlphaFoldDB" id="A0A7M7NPQ0"/>
<comment type="subcellular location">
    <subcellularLocation>
        <location evidence="1">Nucleus</location>
    </subcellularLocation>
</comment>
<name>A0A7M7NPQ0_STRPU</name>
<dbReference type="Pfam" id="PF05225">
    <property type="entry name" value="HTH_psq"/>
    <property type="match status" value="1"/>
</dbReference>
<dbReference type="PANTHER" id="PTHR19303">
    <property type="entry name" value="TRANSPOSON"/>
    <property type="match status" value="1"/>
</dbReference>
<dbReference type="InterPro" id="IPR009057">
    <property type="entry name" value="Homeodomain-like_sf"/>
</dbReference>
<feature type="region of interest" description="Disordered" evidence="4">
    <location>
        <begin position="421"/>
        <end position="499"/>
    </location>
</feature>
<dbReference type="Gene3D" id="3.30.420.10">
    <property type="entry name" value="Ribonuclease H-like superfamily/Ribonuclease H"/>
    <property type="match status" value="1"/>
</dbReference>
<protein>
    <recommendedName>
        <fullName evidence="5">HTH CENPB-type domain-containing protein</fullName>
    </recommendedName>
</protein>
<reference evidence="6" key="2">
    <citation type="submission" date="2021-01" db="UniProtKB">
        <authorList>
            <consortium name="EnsemblMetazoa"/>
        </authorList>
    </citation>
    <scope>IDENTIFICATION</scope>
</reference>
<feature type="compositionally biased region" description="Polar residues" evidence="4">
    <location>
        <begin position="452"/>
        <end position="462"/>
    </location>
</feature>
<dbReference type="InterPro" id="IPR006600">
    <property type="entry name" value="HTH_CenpB_DNA-bd_dom"/>
</dbReference>
<proteinExistence type="predicted"/>
<evidence type="ECO:0000256" key="2">
    <source>
        <dbReference type="ARBA" id="ARBA00023125"/>
    </source>
</evidence>
<dbReference type="InterPro" id="IPR007889">
    <property type="entry name" value="HTH_Psq"/>
</dbReference>
<feature type="compositionally biased region" description="Polar residues" evidence="4">
    <location>
        <begin position="421"/>
        <end position="434"/>
    </location>
</feature>
<dbReference type="SUPFAM" id="SSF46689">
    <property type="entry name" value="Homeodomain-like"/>
    <property type="match status" value="1"/>
</dbReference>
<dbReference type="RefSeq" id="XP_030839669.1">
    <property type="nucleotide sequence ID" value="XM_030983809.1"/>
</dbReference>
<keyword evidence="7" id="KW-1185">Reference proteome</keyword>
<evidence type="ECO:0000259" key="5">
    <source>
        <dbReference type="PROSITE" id="PS51253"/>
    </source>
</evidence>
<sequence length="525" mass="58157">MIRNGAKYVATKRGPQNKWSADSMQQAIAALKSGEVTSFREAQTRFNVPRNTLIRRYRGQVDEKAPAHKPTVLTEDEEGRIAEWLVECEEKLFGITPTQVCEVAYNIAEKSGRPHPFNKTTKKAGYDWLKTFQGRYSHLSIRKPEALSAARARAMNEIVVGRYFDLLDQTMDRLDLKNKPAQIYNCDETGLSSVHKPPRIMATKGKKQVHSKTSGERGFNTTVMACPNAVGNYIPPFVIFKGSRLSPALTCNAPPGTLFATSDTSYMNMDLFYNWIQFFVKHIPPARPVLLIVDGHGSHISIGTLEYAKENQVELLCLPPHTTHWLQPLDRTVYGPLKVNYDKACAQYMRENPGQIVTRYKFSGLFRQAYGKAATIANAISGFRSTGIYPFNPTAVPQKSFAPSKAWAPAPALAVEENIPSTQNEPGQSVSSLNVPVADPKPISAPLRGTSPVPTNPTQSTHSDLEDQHQQPARAPQPPSVHMPSTSSTHRALATQEPGNDWLADLLQVPTAIVTRGNRKRQTTT</sequence>
<keyword evidence="3" id="KW-0539">Nucleus</keyword>
<dbReference type="EnsemblMetazoa" id="XM_030983809">
    <property type="protein sequence ID" value="XP_030839669"/>
    <property type="gene ID" value="LOC762421"/>
</dbReference>
<dbReference type="OrthoDB" id="10031330at2759"/>